<gene>
    <name evidence="1" type="ORF">ACFO4R_02645</name>
</gene>
<dbReference type="Proteomes" id="UP001595916">
    <property type="component" value="Unassembled WGS sequence"/>
</dbReference>
<dbReference type="EMBL" id="JBHSHL010000008">
    <property type="protein sequence ID" value="MFC4803971.1"/>
    <property type="molecule type" value="Genomic_DNA"/>
</dbReference>
<sequence>MQKKERYAQGSMGGICARGKEGYLQIDCKQEILSIQGKQNFFQHIEEMGEMW</sequence>
<evidence type="ECO:0000313" key="1">
    <source>
        <dbReference type="EMBL" id="MFC4803971.1"/>
    </source>
</evidence>
<name>A0ABV9QJY9_9FIRM</name>
<evidence type="ECO:0000313" key="2">
    <source>
        <dbReference type="Proteomes" id="UP001595916"/>
    </source>
</evidence>
<reference evidence="2" key="1">
    <citation type="journal article" date="2019" name="Int. J. Syst. Evol. Microbiol.">
        <title>The Global Catalogue of Microorganisms (GCM) 10K type strain sequencing project: providing services to taxonomists for standard genome sequencing and annotation.</title>
        <authorList>
            <consortium name="The Broad Institute Genomics Platform"/>
            <consortium name="The Broad Institute Genome Sequencing Center for Infectious Disease"/>
            <person name="Wu L."/>
            <person name="Ma J."/>
        </authorList>
    </citation>
    <scope>NUCLEOTIDE SEQUENCE [LARGE SCALE GENOMIC DNA]</scope>
    <source>
        <strain evidence="2">CCUG 46385</strain>
    </source>
</reference>
<proteinExistence type="predicted"/>
<dbReference type="RefSeq" id="WP_379787449.1">
    <property type="nucleotide sequence ID" value="NZ_JBHSHL010000008.1"/>
</dbReference>
<keyword evidence="2" id="KW-1185">Reference proteome</keyword>
<accession>A0ABV9QJY9</accession>
<organism evidence="1 2">
    <name type="scientific">Filifactor villosus</name>
    <dbReference type="NCBI Taxonomy" id="29374"/>
    <lineage>
        <taxon>Bacteria</taxon>
        <taxon>Bacillati</taxon>
        <taxon>Bacillota</taxon>
        <taxon>Clostridia</taxon>
        <taxon>Peptostreptococcales</taxon>
        <taxon>Filifactoraceae</taxon>
        <taxon>Filifactor</taxon>
    </lineage>
</organism>
<comment type="caution">
    <text evidence="1">The sequence shown here is derived from an EMBL/GenBank/DDBJ whole genome shotgun (WGS) entry which is preliminary data.</text>
</comment>
<protein>
    <submittedName>
        <fullName evidence="1">Uncharacterized protein</fullName>
    </submittedName>
</protein>